<sequence length="211" mass="24373">MKLWIKKIFSLSDIRYSWLLLLSMILFVFSLYNNKINPDINVGFEFITYGTAIGSAFVWSVLNYVDHIKVNAIYRKSDNIDSYVNSLIMKKNEKEDLKQYLNDFVKDLESNGKTKDEAVRTAISQFQVNEFTSLSKNTGIFELPSHYYLIGYVMIFVLAIILIQVMISIGLGGRFWLFAINFMLGLYSLAFLGLLLLYKLIDTLVARKITH</sequence>
<accession>A0ABS6G034</accession>
<comment type="caution">
    <text evidence="2">The sequence shown here is derived from an EMBL/GenBank/DDBJ whole genome shotgun (WGS) entry which is preliminary data.</text>
</comment>
<name>A0ABS6G034_9FIRM</name>
<keyword evidence="3" id="KW-1185">Reference proteome</keyword>
<keyword evidence="1" id="KW-0812">Transmembrane</keyword>
<evidence type="ECO:0000313" key="2">
    <source>
        <dbReference type="EMBL" id="MBU5675693.1"/>
    </source>
</evidence>
<organism evidence="2 3">
    <name type="scientific">Alkaliphilus flagellatus</name>
    <dbReference type="NCBI Taxonomy" id="2841507"/>
    <lineage>
        <taxon>Bacteria</taxon>
        <taxon>Bacillati</taxon>
        <taxon>Bacillota</taxon>
        <taxon>Clostridia</taxon>
        <taxon>Peptostreptococcales</taxon>
        <taxon>Natronincolaceae</taxon>
        <taxon>Alkaliphilus</taxon>
    </lineage>
</organism>
<gene>
    <name evidence="2" type="ORF">KQI88_04620</name>
</gene>
<feature type="transmembrane region" description="Helical" evidence="1">
    <location>
        <begin position="16"/>
        <end position="34"/>
    </location>
</feature>
<proteinExistence type="predicted"/>
<feature type="transmembrane region" description="Helical" evidence="1">
    <location>
        <begin position="147"/>
        <end position="169"/>
    </location>
</feature>
<keyword evidence="1" id="KW-1133">Transmembrane helix</keyword>
<dbReference type="EMBL" id="JAHLQK010000001">
    <property type="protein sequence ID" value="MBU5675693.1"/>
    <property type="molecule type" value="Genomic_DNA"/>
</dbReference>
<protein>
    <submittedName>
        <fullName evidence="2">Uncharacterized protein</fullName>
    </submittedName>
</protein>
<reference evidence="2 3" key="1">
    <citation type="submission" date="2021-06" db="EMBL/GenBank/DDBJ databases">
        <authorList>
            <person name="Sun Q."/>
            <person name="Li D."/>
        </authorList>
    </citation>
    <scope>NUCLEOTIDE SEQUENCE [LARGE SCALE GENOMIC DNA]</scope>
    <source>
        <strain evidence="2 3">MSJ-5</strain>
    </source>
</reference>
<dbReference type="RefSeq" id="WP_216415151.1">
    <property type="nucleotide sequence ID" value="NZ_JAHLQK010000001.1"/>
</dbReference>
<feature type="transmembrane region" description="Helical" evidence="1">
    <location>
        <begin position="46"/>
        <end position="65"/>
    </location>
</feature>
<keyword evidence="1" id="KW-0472">Membrane</keyword>
<feature type="transmembrane region" description="Helical" evidence="1">
    <location>
        <begin position="175"/>
        <end position="198"/>
    </location>
</feature>
<dbReference type="Proteomes" id="UP000779508">
    <property type="component" value="Unassembled WGS sequence"/>
</dbReference>
<evidence type="ECO:0000313" key="3">
    <source>
        <dbReference type="Proteomes" id="UP000779508"/>
    </source>
</evidence>
<evidence type="ECO:0000256" key="1">
    <source>
        <dbReference type="SAM" id="Phobius"/>
    </source>
</evidence>